<evidence type="ECO:0000313" key="1">
    <source>
        <dbReference type="EMBL" id="OSX86945.1"/>
    </source>
</evidence>
<dbReference type="AlphaFoldDB" id="A0AAP7W3Y8"/>
<name>A0AAP7W3Y8_BACMY</name>
<protein>
    <recommendedName>
        <fullName evidence="3">SMI1/KNR4 family protein</fullName>
    </recommendedName>
</protein>
<gene>
    <name evidence="1" type="ORF">S3E15_04943</name>
</gene>
<comment type="caution">
    <text evidence="1">The sequence shown here is derived from an EMBL/GenBank/DDBJ whole genome shotgun (WGS) entry which is preliminary data.</text>
</comment>
<evidence type="ECO:0000313" key="2">
    <source>
        <dbReference type="Proteomes" id="UP000194131"/>
    </source>
</evidence>
<dbReference type="EMBL" id="MRWU01000055">
    <property type="protein sequence ID" value="OSX86945.1"/>
    <property type="molecule type" value="Genomic_DNA"/>
</dbReference>
<dbReference type="Proteomes" id="UP000194131">
    <property type="component" value="Unassembled WGS sequence"/>
</dbReference>
<reference evidence="1 2" key="1">
    <citation type="submission" date="2016-12" db="EMBL/GenBank/DDBJ databases">
        <title>Genome Sequences of Twelve Sporeforming Bacillus Species Isolated from Foods.</title>
        <authorList>
            <person name="De Jong A."/>
            <person name="Holsappel S."/>
            <person name="Kuipers O.P."/>
        </authorList>
    </citation>
    <scope>NUCLEOTIDE SEQUENCE [LARGE SCALE GENOMIC DNA]</scope>
    <source>
        <strain evidence="1 2">S3E15</strain>
    </source>
</reference>
<proteinExistence type="predicted"/>
<accession>A0AAP7W3Y8</accession>
<dbReference type="RefSeq" id="WP_002188090.1">
    <property type="nucleotide sequence ID" value="NZ_JBNXSQ010000050.1"/>
</dbReference>
<organism evidence="1 2">
    <name type="scientific">Bacillus mycoides</name>
    <dbReference type="NCBI Taxonomy" id="1405"/>
    <lineage>
        <taxon>Bacteria</taxon>
        <taxon>Bacillati</taxon>
        <taxon>Bacillota</taxon>
        <taxon>Bacilli</taxon>
        <taxon>Bacillales</taxon>
        <taxon>Bacillaceae</taxon>
        <taxon>Bacillus</taxon>
        <taxon>Bacillus cereus group</taxon>
    </lineage>
</organism>
<evidence type="ECO:0008006" key="3">
    <source>
        <dbReference type="Google" id="ProtNLM"/>
    </source>
</evidence>
<sequence length="232" mass="27034">MDKISFLNQYRKNIEFVSNKDLLNIEKGNIPEKWIELFKETDKTRKKDKLIALWNSVCEKELSNTILYLKENLLEFELIVDNGQYAVLYSVLSENNEILYYEGGIPINSVYTSKMQQNWSNIPQSIKGFYENLHNGFYYLPSRAMGLVPAEHITHFEDYEWGILDDLDKPLGINMATAYGFFENGMGGYVAIDLNNCTDEVATLWFTNDTPEYNIKFWDVVDEWIVIGLQDN</sequence>